<evidence type="ECO:0000256" key="1">
    <source>
        <dbReference type="ARBA" id="ARBA00004383"/>
    </source>
</evidence>
<evidence type="ECO:0000256" key="7">
    <source>
        <dbReference type="ARBA" id="ARBA00022927"/>
    </source>
</evidence>
<evidence type="ECO:0000313" key="13">
    <source>
        <dbReference type="Proteomes" id="UP000441754"/>
    </source>
</evidence>
<keyword evidence="8" id="KW-1133">Transmembrane helix</keyword>
<evidence type="ECO:0000256" key="9">
    <source>
        <dbReference type="ARBA" id="ARBA00023136"/>
    </source>
</evidence>
<sequence length="481" mass="54226">MKHFIFILSLLLLTQFTNAQTVYKEFEVDSVAKPHGGLPLLEKFIDVNRRMPYAADVARVKGAVILSTVIEPNGTVSDITVLRSLRPDCDREAIRLLRSFKAWKPALKAGQPVRQNLTYTIRFTPSAAQSEPGAITMYYDRDGRAVADEAQARFKLMTPVDTLGLPNGNPVISERKGNKWQKTVENRFERIPYNRANEDDPSLPDSIPAIRLAIKDPQYKFLNGTIYSLYSNGAVMAREPYDDGKPIGRSVYYYRNGVVKLISEIRPDGKTEEWAWHPNGQLQHVLMRKLVAMSPEEIELFSQWDSTGKQLVQNGQGTARFLSRQEGKWVTETGQINEQRKEGLWLGRFDDGKLAFRESYQNGKCESGVAYYESDSLTYTNPNQNPEFQGGLNGLGKFLSTNISYPPDAARAGIRGRVFVSFVVCQDGSLCDYEVLRGVHPSVDNEALRVVKASNGKWKPGAIRGKQVRVKYNLPINFQME</sequence>
<evidence type="ECO:0000256" key="10">
    <source>
        <dbReference type="SAM" id="SignalP"/>
    </source>
</evidence>
<dbReference type="GO" id="GO:0031992">
    <property type="term" value="F:energy transducer activity"/>
    <property type="evidence" value="ECO:0007669"/>
    <property type="project" value="TreeGrafter"/>
</dbReference>
<keyword evidence="10" id="KW-0732">Signal</keyword>
<dbReference type="Pfam" id="PF03544">
    <property type="entry name" value="TonB_C"/>
    <property type="match status" value="2"/>
</dbReference>
<dbReference type="PROSITE" id="PS52015">
    <property type="entry name" value="TONB_CTD"/>
    <property type="match status" value="1"/>
</dbReference>
<reference evidence="12 13" key="1">
    <citation type="journal article" date="2018" name="Antonie Van Leeuwenhoek">
        <title>Larkinella terrae sp. nov., isolated from soil on Jeju Island, South Korea.</title>
        <authorList>
            <person name="Ten L.N."/>
            <person name="Jeon J."/>
            <person name="Park S.J."/>
            <person name="Park S."/>
            <person name="Lee S.Y."/>
            <person name="Kim M.K."/>
            <person name="Jung H.Y."/>
        </authorList>
    </citation>
    <scope>NUCLEOTIDE SEQUENCE [LARGE SCALE GENOMIC DNA]</scope>
    <source>
        <strain evidence="12 13">KCTC 52001</strain>
    </source>
</reference>
<dbReference type="SUPFAM" id="SSF74653">
    <property type="entry name" value="TolA/TonB C-terminal domain"/>
    <property type="match status" value="2"/>
</dbReference>
<comment type="subcellular location">
    <subcellularLocation>
        <location evidence="1">Cell inner membrane</location>
        <topology evidence="1">Single-pass membrane protein</topology>
        <orientation evidence="1">Periplasmic side</orientation>
    </subcellularLocation>
</comment>
<keyword evidence="7" id="KW-0653">Protein transport</keyword>
<accession>A0A7K0EP55</accession>
<dbReference type="EMBL" id="WJXZ01000012">
    <property type="protein sequence ID" value="MRS63587.1"/>
    <property type="molecule type" value="Genomic_DNA"/>
</dbReference>
<keyword evidence="5" id="KW-0997">Cell inner membrane</keyword>
<proteinExistence type="inferred from homology"/>
<protein>
    <submittedName>
        <fullName evidence="12">TonB family protein</fullName>
    </submittedName>
</protein>
<evidence type="ECO:0000256" key="5">
    <source>
        <dbReference type="ARBA" id="ARBA00022519"/>
    </source>
</evidence>
<feature type="chain" id="PRO_5029762327" evidence="10">
    <location>
        <begin position="20"/>
        <end position="481"/>
    </location>
</feature>
<keyword evidence="6" id="KW-0812">Transmembrane</keyword>
<keyword evidence="4" id="KW-1003">Cell membrane</keyword>
<comment type="similarity">
    <text evidence="2">Belongs to the TonB family.</text>
</comment>
<organism evidence="12 13">
    <name type="scientific">Larkinella terrae</name>
    <dbReference type="NCBI Taxonomy" id="2025311"/>
    <lineage>
        <taxon>Bacteria</taxon>
        <taxon>Pseudomonadati</taxon>
        <taxon>Bacteroidota</taxon>
        <taxon>Cytophagia</taxon>
        <taxon>Cytophagales</taxon>
        <taxon>Spirosomataceae</taxon>
        <taxon>Larkinella</taxon>
    </lineage>
</organism>
<dbReference type="SUPFAM" id="SSF82185">
    <property type="entry name" value="Histone H3 K4-specific methyltransferase SET7/9 N-terminal domain"/>
    <property type="match status" value="1"/>
</dbReference>
<dbReference type="Proteomes" id="UP000441754">
    <property type="component" value="Unassembled WGS sequence"/>
</dbReference>
<gene>
    <name evidence="12" type="ORF">GJJ30_19960</name>
</gene>
<dbReference type="InterPro" id="IPR006260">
    <property type="entry name" value="TonB/TolA_C"/>
</dbReference>
<dbReference type="GO" id="GO:0015031">
    <property type="term" value="P:protein transport"/>
    <property type="evidence" value="ECO:0007669"/>
    <property type="project" value="UniProtKB-KW"/>
</dbReference>
<evidence type="ECO:0000256" key="6">
    <source>
        <dbReference type="ARBA" id="ARBA00022692"/>
    </source>
</evidence>
<dbReference type="RefSeq" id="WP_154176934.1">
    <property type="nucleotide sequence ID" value="NZ_WJXZ01000012.1"/>
</dbReference>
<evidence type="ECO:0000256" key="3">
    <source>
        <dbReference type="ARBA" id="ARBA00022448"/>
    </source>
</evidence>
<evidence type="ECO:0000259" key="11">
    <source>
        <dbReference type="PROSITE" id="PS52015"/>
    </source>
</evidence>
<dbReference type="GO" id="GO:0055085">
    <property type="term" value="P:transmembrane transport"/>
    <property type="evidence" value="ECO:0007669"/>
    <property type="project" value="InterPro"/>
</dbReference>
<evidence type="ECO:0000256" key="8">
    <source>
        <dbReference type="ARBA" id="ARBA00022989"/>
    </source>
</evidence>
<dbReference type="GO" id="GO:0098797">
    <property type="term" value="C:plasma membrane protein complex"/>
    <property type="evidence" value="ECO:0007669"/>
    <property type="project" value="TreeGrafter"/>
</dbReference>
<feature type="domain" description="TonB C-terminal" evidence="11">
    <location>
        <begin position="390"/>
        <end position="481"/>
    </location>
</feature>
<dbReference type="InterPro" id="IPR051045">
    <property type="entry name" value="TonB-dependent_transducer"/>
</dbReference>
<comment type="caution">
    <text evidence="12">The sequence shown here is derived from an EMBL/GenBank/DDBJ whole genome shotgun (WGS) entry which is preliminary data.</text>
</comment>
<dbReference type="Gene3D" id="3.90.930.1">
    <property type="match status" value="1"/>
</dbReference>
<keyword evidence="13" id="KW-1185">Reference proteome</keyword>
<evidence type="ECO:0000313" key="12">
    <source>
        <dbReference type="EMBL" id="MRS63587.1"/>
    </source>
</evidence>
<dbReference type="Gene3D" id="3.30.1150.10">
    <property type="match status" value="2"/>
</dbReference>
<dbReference type="InterPro" id="IPR037682">
    <property type="entry name" value="TonB_C"/>
</dbReference>
<feature type="signal peptide" evidence="10">
    <location>
        <begin position="1"/>
        <end position="19"/>
    </location>
</feature>
<dbReference type="NCBIfam" id="TIGR01352">
    <property type="entry name" value="tonB_Cterm"/>
    <property type="match status" value="2"/>
</dbReference>
<dbReference type="PANTHER" id="PTHR33446:SF2">
    <property type="entry name" value="PROTEIN TONB"/>
    <property type="match status" value="1"/>
</dbReference>
<evidence type="ECO:0000256" key="2">
    <source>
        <dbReference type="ARBA" id="ARBA00006555"/>
    </source>
</evidence>
<evidence type="ECO:0000256" key="4">
    <source>
        <dbReference type="ARBA" id="ARBA00022475"/>
    </source>
</evidence>
<dbReference type="OrthoDB" id="9812355at2"/>
<dbReference type="PANTHER" id="PTHR33446">
    <property type="entry name" value="PROTEIN TONB-RELATED"/>
    <property type="match status" value="1"/>
</dbReference>
<name>A0A7K0EP55_9BACT</name>
<keyword evidence="9" id="KW-0472">Membrane</keyword>
<dbReference type="AlphaFoldDB" id="A0A7K0EP55"/>
<keyword evidence="3" id="KW-0813">Transport</keyword>